<dbReference type="Proteomes" id="UP000070409">
    <property type="component" value="Unassembled WGS sequence"/>
</dbReference>
<gene>
    <name evidence="1" type="ORF">AXK61_24050</name>
</gene>
<evidence type="ECO:0000313" key="2">
    <source>
        <dbReference type="Proteomes" id="UP000070409"/>
    </source>
</evidence>
<sequence>MVNEYGQPIRCAITVAGIVGHCDSNTRICGSNASTTEPTRALLYFGGRSDANAARTVFLAMPSCRATSAFG</sequence>
<organism evidence="1 2">
    <name type="scientific">Tsukamurella pseudospumae</name>
    <dbReference type="NCBI Taxonomy" id="239498"/>
    <lineage>
        <taxon>Bacteria</taxon>
        <taxon>Bacillati</taxon>
        <taxon>Actinomycetota</taxon>
        <taxon>Actinomycetes</taxon>
        <taxon>Mycobacteriales</taxon>
        <taxon>Tsukamurellaceae</taxon>
        <taxon>Tsukamurella</taxon>
    </lineage>
</organism>
<reference evidence="1 2" key="1">
    <citation type="submission" date="2016-02" db="EMBL/GenBank/DDBJ databases">
        <authorList>
            <person name="Teng J.L."/>
            <person name="Tang Y."/>
            <person name="Huang Y."/>
            <person name="Guo F."/>
            <person name="Wei W."/>
            <person name="Chen J.H."/>
            <person name="Wong S.Y."/>
            <person name="Lau S.K."/>
            <person name="Woo P.C."/>
        </authorList>
    </citation>
    <scope>NUCLEOTIDE SEQUENCE [LARGE SCALE GENOMIC DNA]</scope>
    <source>
        <strain evidence="1 2">JCM 13375</strain>
    </source>
</reference>
<protein>
    <submittedName>
        <fullName evidence="1">Uncharacterized protein</fullName>
    </submittedName>
</protein>
<proteinExistence type="predicted"/>
<accession>A0A137Z0K6</accession>
<keyword evidence="2" id="KW-1185">Reference proteome</keyword>
<dbReference type="EMBL" id="LSRE01000043">
    <property type="protein sequence ID" value="KXO91673.1"/>
    <property type="molecule type" value="Genomic_DNA"/>
</dbReference>
<name>A0A137Z0K6_9ACTN</name>
<evidence type="ECO:0000313" key="1">
    <source>
        <dbReference type="EMBL" id="KXO91673.1"/>
    </source>
</evidence>
<comment type="caution">
    <text evidence="1">The sequence shown here is derived from an EMBL/GenBank/DDBJ whole genome shotgun (WGS) entry which is preliminary data.</text>
</comment>